<dbReference type="GO" id="GO:0005737">
    <property type="term" value="C:cytoplasm"/>
    <property type="evidence" value="ECO:0007669"/>
    <property type="project" value="UniProtKB-SubCell"/>
</dbReference>
<organism evidence="17 18">
    <name type="scientific">Pelotomaculum propionicicum</name>
    <dbReference type="NCBI Taxonomy" id="258475"/>
    <lineage>
        <taxon>Bacteria</taxon>
        <taxon>Bacillati</taxon>
        <taxon>Bacillota</taxon>
        <taxon>Clostridia</taxon>
        <taxon>Eubacteriales</taxon>
        <taxon>Desulfotomaculaceae</taxon>
        <taxon>Pelotomaculum</taxon>
    </lineage>
</organism>
<evidence type="ECO:0000256" key="7">
    <source>
        <dbReference type="ARBA" id="ARBA00022642"/>
    </source>
</evidence>
<dbReference type="InterPro" id="IPR003953">
    <property type="entry name" value="FAD-dep_OxRdtase_2_FAD-bd"/>
</dbReference>
<evidence type="ECO:0000256" key="9">
    <source>
        <dbReference type="ARBA" id="ARBA00023002"/>
    </source>
</evidence>
<dbReference type="InterPro" id="IPR005288">
    <property type="entry name" value="NadB"/>
</dbReference>
<keyword evidence="6 13" id="KW-0285">Flavoprotein</keyword>
<keyword evidence="18" id="KW-1185">Reference proteome</keyword>
<keyword evidence="9 13" id="KW-0560">Oxidoreductase</keyword>
<feature type="domain" description="Fumarate reductase/succinate dehydrogenase flavoprotein-like C-terminal" evidence="16">
    <location>
        <begin position="437"/>
        <end position="525"/>
    </location>
</feature>
<dbReference type="SUPFAM" id="SSF46977">
    <property type="entry name" value="Succinate dehydrogenase/fumarate reductase flavoprotein C-terminal domain"/>
    <property type="match status" value="1"/>
</dbReference>
<dbReference type="Proteomes" id="UP000297597">
    <property type="component" value="Unassembled WGS sequence"/>
</dbReference>
<evidence type="ECO:0000313" key="18">
    <source>
        <dbReference type="Proteomes" id="UP000297597"/>
    </source>
</evidence>
<evidence type="ECO:0000256" key="10">
    <source>
        <dbReference type="ARBA" id="ARBA00048305"/>
    </source>
</evidence>
<dbReference type="FunFam" id="3.90.700.10:FF:000002">
    <property type="entry name" value="L-aspartate oxidase"/>
    <property type="match status" value="1"/>
</dbReference>
<evidence type="ECO:0000256" key="12">
    <source>
        <dbReference type="PIRSR" id="PIRSR000171-1"/>
    </source>
</evidence>
<reference evidence="17 18" key="1">
    <citation type="journal article" date="2018" name="Environ. Microbiol.">
        <title>Novel energy conservation strategies and behaviour of Pelotomaculum schinkii driving syntrophic propionate catabolism.</title>
        <authorList>
            <person name="Hidalgo-Ahumada C.A.P."/>
            <person name="Nobu M.K."/>
            <person name="Narihiro T."/>
            <person name="Tamaki H."/>
            <person name="Liu W.T."/>
            <person name="Kamagata Y."/>
            <person name="Stams A.J.M."/>
            <person name="Imachi H."/>
            <person name="Sousa D.Z."/>
        </authorList>
    </citation>
    <scope>NUCLEOTIDE SEQUENCE [LARGE SCALE GENOMIC DNA]</scope>
    <source>
        <strain evidence="17 18">MGP</strain>
    </source>
</reference>
<proteinExistence type="inferred from homology"/>
<dbReference type="InterPro" id="IPR036188">
    <property type="entry name" value="FAD/NAD-bd_sf"/>
</dbReference>
<evidence type="ECO:0000313" key="17">
    <source>
        <dbReference type="EMBL" id="TEB10455.1"/>
    </source>
</evidence>
<gene>
    <name evidence="17" type="primary">nadB</name>
    <name evidence="17" type="ORF">Pmgp_02364</name>
</gene>
<dbReference type="PANTHER" id="PTHR42716">
    <property type="entry name" value="L-ASPARTATE OXIDASE"/>
    <property type="match status" value="1"/>
</dbReference>
<dbReference type="SUPFAM" id="SSF56425">
    <property type="entry name" value="Succinate dehydrogenase/fumarate reductase flavoprotein, catalytic domain"/>
    <property type="match status" value="1"/>
</dbReference>
<dbReference type="PANTHER" id="PTHR42716:SF2">
    <property type="entry name" value="L-ASPARTATE OXIDASE, CHLOROPLASTIC"/>
    <property type="match status" value="1"/>
</dbReference>
<dbReference type="InterPro" id="IPR027477">
    <property type="entry name" value="Succ_DH/fumarate_Rdtase_cat_sf"/>
</dbReference>
<evidence type="ECO:0000256" key="6">
    <source>
        <dbReference type="ARBA" id="ARBA00022630"/>
    </source>
</evidence>
<comment type="pathway">
    <text evidence="2 13">Cofactor biosynthesis; NAD(+) biosynthesis; iminoaspartate from L-aspartate (oxidase route): step 1/1.</text>
</comment>
<evidence type="ECO:0000256" key="13">
    <source>
        <dbReference type="RuleBase" id="RU362049"/>
    </source>
</evidence>
<comment type="similarity">
    <text evidence="3 13">Belongs to the FAD-dependent oxidoreductase 2 family. NadB subfamily.</text>
</comment>
<evidence type="ECO:0000256" key="1">
    <source>
        <dbReference type="ARBA" id="ARBA00001974"/>
    </source>
</evidence>
<feature type="domain" description="FAD-dependent oxidoreductase 2 FAD-binding" evidence="15">
    <location>
        <begin position="22"/>
        <end position="392"/>
    </location>
</feature>
<dbReference type="UniPathway" id="UPA00253">
    <property type="reaction ID" value="UER00326"/>
</dbReference>
<keyword evidence="14" id="KW-1133">Transmembrane helix</keyword>
<dbReference type="OrthoDB" id="9806724at2"/>
<dbReference type="Gene3D" id="1.20.58.100">
    <property type="entry name" value="Fumarate reductase/succinate dehydrogenase flavoprotein-like, C-terminal domain"/>
    <property type="match status" value="1"/>
</dbReference>
<dbReference type="AlphaFoldDB" id="A0A4Y7RN99"/>
<dbReference type="EMBL" id="QFFZ01000026">
    <property type="protein sequence ID" value="TEB10455.1"/>
    <property type="molecule type" value="Genomic_DNA"/>
</dbReference>
<dbReference type="GO" id="GO:0034628">
    <property type="term" value="P:'de novo' NAD+ biosynthetic process from L-aspartate"/>
    <property type="evidence" value="ECO:0007669"/>
    <property type="project" value="TreeGrafter"/>
</dbReference>
<evidence type="ECO:0000256" key="14">
    <source>
        <dbReference type="SAM" id="Phobius"/>
    </source>
</evidence>
<keyword evidence="7 13" id="KW-0662">Pyridine nucleotide biosynthesis</keyword>
<dbReference type="NCBIfam" id="TIGR00551">
    <property type="entry name" value="nadB"/>
    <property type="match status" value="1"/>
</dbReference>
<evidence type="ECO:0000256" key="2">
    <source>
        <dbReference type="ARBA" id="ARBA00004950"/>
    </source>
</evidence>
<evidence type="ECO:0000256" key="5">
    <source>
        <dbReference type="ARBA" id="ARBA00021901"/>
    </source>
</evidence>
<feature type="transmembrane region" description="Helical" evidence="14">
    <location>
        <begin position="21"/>
        <end position="44"/>
    </location>
</feature>
<keyword evidence="14" id="KW-0472">Membrane</keyword>
<dbReference type="SUPFAM" id="SSF51905">
    <property type="entry name" value="FAD/NAD(P)-binding domain"/>
    <property type="match status" value="1"/>
</dbReference>
<protein>
    <recommendedName>
        <fullName evidence="5 11">L-aspartate oxidase</fullName>
        <ecNumber evidence="4 11">1.4.3.16</ecNumber>
    </recommendedName>
</protein>
<accession>A0A4Y7RN99</accession>
<dbReference type="Gene3D" id="3.90.700.10">
    <property type="entry name" value="Succinate dehydrogenase/fumarate reductase flavoprotein, catalytic domain"/>
    <property type="match status" value="1"/>
</dbReference>
<evidence type="ECO:0000259" key="15">
    <source>
        <dbReference type="Pfam" id="PF00890"/>
    </source>
</evidence>
<dbReference type="Pfam" id="PF00890">
    <property type="entry name" value="FAD_binding_2"/>
    <property type="match status" value="1"/>
</dbReference>
<dbReference type="InterPro" id="IPR037099">
    <property type="entry name" value="Fum_R/Succ_DH_flav-like_C_sf"/>
</dbReference>
<dbReference type="RefSeq" id="WP_134214185.1">
    <property type="nucleotide sequence ID" value="NZ_QFFZ01000026.1"/>
</dbReference>
<sequence>MPERYMVNFDTRDLPQEEEEYVILGSGIAGLYTALAASVAGGSVTVLTKQTMMDTGTDKAQGGIAAALGDSDSPALHREDTLVAGAGLCDSEAVAALVSEGPDRVRELIGLGAIFDRDSRGLALTREGAHSQRRILHASGDATGAEIQRVLTQRVKENEKIRVLENHYVVDLLVRENTCYGVLAYDRQNKTYKVFRGKAVVLATGGLGRIFEHNTNPEIATGDGISIAFRAGAEVMDMEFLQFHPTVLNLPGAPRFLISEAVRGEGAYLRNNRGQRFMLHYHDLAELAPRDIVVRAILKEMAATNSNKVFLDVTHLDPEEVKLRFPNITRTCAEYGLDITVDRIPVAPAAHYMMGGVKTNLVGETSIRGLYACGEVSCPGVHGANRLASNSLLEGLVFGGRIVDETKHFLKDYHPRRLEFACDWLLEPVQIDYASLRKELEVLMGEKVGPVRSGSGLQEALKFFDKWSHLKRRRVETAEQMEVKNMLQVGELLAEAALARRESRGGHYRVDYPDPHQRWQKHIIFRR</sequence>
<keyword evidence="8 13" id="KW-0274">FAD</keyword>
<dbReference type="GO" id="GO:0033765">
    <property type="term" value="F:steroid dehydrogenase activity, acting on the CH-CH group of donors"/>
    <property type="evidence" value="ECO:0007669"/>
    <property type="project" value="UniProtKB-ARBA"/>
</dbReference>
<evidence type="ECO:0000256" key="11">
    <source>
        <dbReference type="NCBIfam" id="TIGR00551"/>
    </source>
</evidence>
<dbReference type="InterPro" id="IPR015939">
    <property type="entry name" value="Fum_Rdtase/Succ_DH_flav-like_C"/>
</dbReference>
<dbReference type="PIRSF" id="PIRSF000171">
    <property type="entry name" value="SDHA_APRA_LASPO"/>
    <property type="match status" value="1"/>
</dbReference>
<evidence type="ECO:0000259" key="16">
    <source>
        <dbReference type="Pfam" id="PF02910"/>
    </source>
</evidence>
<keyword evidence="14" id="KW-0812">Transmembrane</keyword>
<evidence type="ECO:0000256" key="3">
    <source>
        <dbReference type="ARBA" id="ARBA00008562"/>
    </source>
</evidence>
<name>A0A4Y7RN99_9FIRM</name>
<dbReference type="EC" id="1.4.3.16" evidence="4 11"/>
<evidence type="ECO:0000256" key="4">
    <source>
        <dbReference type="ARBA" id="ARBA00012173"/>
    </source>
</evidence>
<comment type="cofactor">
    <cofactor evidence="1 13">
        <name>FAD</name>
        <dbReference type="ChEBI" id="CHEBI:57692"/>
    </cofactor>
</comment>
<dbReference type="GO" id="GO:0008734">
    <property type="term" value="F:L-aspartate oxidase activity"/>
    <property type="evidence" value="ECO:0007669"/>
    <property type="project" value="UniProtKB-UniRule"/>
</dbReference>
<comment type="subcellular location">
    <subcellularLocation>
        <location evidence="13">Cytoplasm</location>
    </subcellularLocation>
</comment>
<dbReference type="Pfam" id="PF02910">
    <property type="entry name" value="Succ_DH_flav_C"/>
    <property type="match status" value="1"/>
</dbReference>
<feature type="active site" description="Proton acceptor" evidence="12">
    <location>
        <position position="290"/>
    </location>
</feature>
<comment type="function">
    <text evidence="13">Catalyzes the oxidation of L-aspartate to iminoaspartate.</text>
</comment>
<dbReference type="Gene3D" id="3.50.50.60">
    <property type="entry name" value="FAD/NAD(P)-binding domain"/>
    <property type="match status" value="1"/>
</dbReference>
<comment type="catalytic activity">
    <reaction evidence="10">
        <text>L-aspartate + O2 = iminosuccinate + H2O2</text>
        <dbReference type="Rhea" id="RHEA:25876"/>
        <dbReference type="ChEBI" id="CHEBI:15379"/>
        <dbReference type="ChEBI" id="CHEBI:16240"/>
        <dbReference type="ChEBI" id="CHEBI:29991"/>
        <dbReference type="ChEBI" id="CHEBI:77875"/>
        <dbReference type="EC" id="1.4.3.16"/>
    </reaction>
    <physiologicalReaction direction="left-to-right" evidence="10">
        <dbReference type="Rhea" id="RHEA:25877"/>
    </physiologicalReaction>
</comment>
<comment type="caution">
    <text evidence="17">The sequence shown here is derived from an EMBL/GenBank/DDBJ whole genome shotgun (WGS) entry which is preliminary data.</text>
</comment>
<evidence type="ECO:0000256" key="8">
    <source>
        <dbReference type="ARBA" id="ARBA00022827"/>
    </source>
</evidence>